<evidence type="ECO:0000256" key="2">
    <source>
        <dbReference type="PROSITE-ProRule" id="PRU00169"/>
    </source>
</evidence>
<feature type="domain" description="Response regulatory" evidence="3">
    <location>
        <begin position="7"/>
        <end position="123"/>
    </location>
</feature>
<dbReference type="EMBL" id="FZPD01000008">
    <property type="protein sequence ID" value="SNT40044.1"/>
    <property type="molecule type" value="Genomic_DNA"/>
</dbReference>
<dbReference type="Proteomes" id="UP000198393">
    <property type="component" value="Unassembled WGS sequence"/>
</dbReference>
<protein>
    <submittedName>
        <fullName evidence="4">Response regulator receiver domain-containing protein</fullName>
    </submittedName>
</protein>
<evidence type="ECO:0000256" key="1">
    <source>
        <dbReference type="ARBA" id="ARBA00022553"/>
    </source>
</evidence>
<dbReference type="InterPro" id="IPR050595">
    <property type="entry name" value="Bact_response_regulator"/>
</dbReference>
<dbReference type="Pfam" id="PF00072">
    <property type="entry name" value="Response_reg"/>
    <property type="match status" value="1"/>
</dbReference>
<dbReference type="InterPro" id="IPR011006">
    <property type="entry name" value="CheY-like_superfamily"/>
</dbReference>
<gene>
    <name evidence="4" type="ORF">SAMN05421640_3786</name>
</gene>
<sequence>MSESKPSLIYLDDEEINLILFREMFKNDFDIFTTTSPHDAIDYVKSNNLDFILTDQLMPIMTGVEFLKELRDGEVAPDSMKVIISGFTQEGEVDSALETKLIDSFVSKPWSYQNLKELLLSRV</sequence>
<dbReference type="InterPro" id="IPR001789">
    <property type="entry name" value="Sig_transdc_resp-reg_receiver"/>
</dbReference>
<dbReference type="GO" id="GO:0000160">
    <property type="term" value="P:phosphorelay signal transduction system"/>
    <property type="evidence" value="ECO:0007669"/>
    <property type="project" value="InterPro"/>
</dbReference>
<dbReference type="SUPFAM" id="SSF52172">
    <property type="entry name" value="CheY-like"/>
    <property type="match status" value="1"/>
</dbReference>
<organism evidence="4 5">
    <name type="scientific">Ekhidna lutea</name>
    <dbReference type="NCBI Taxonomy" id="447679"/>
    <lineage>
        <taxon>Bacteria</taxon>
        <taxon>Pseudomonadati</taxon>
        <taxon>Bacteroidota</taxon>
        <taxon>Cytophagia</taxon>
        <taxon>Cytophagales</taxon>
        <taxon>Reichenbachiellaceae</taxon>
        <taxon>Ekhidna</taxon>
    </lineage>
</organism>
<dbReference type="RefSeq" id="WP_089358443.1">
    <property type="nucleotide sequence ID" value="NZ_FZPD01000008.1"/>
</dbReference>
<accession>A0A239MDB1</accession>
<name>A0A239MDB1_EKHLU</name>
<dbReference type="SMART" id="SM00448">
    <property type="entry name" value="REC"/>
    <property type="match status" value="1"/>
</dbReference>
<evidence type="ECO:0000313" key="4">
    <source>
        <dbReference type="EMBL" id="SNT40044.1"/>
    </source>
</evidence>
<dbReference type="OrthoDB" id="109585at2"/>
<keyword evidence="1 2" id="KW-0597">Phosphoprotein</keyword>
<evidence type="ECO:0000313" key="5">
    <source>
        <dbReference type="Proteomes" id="UP000198393"/>
    </source>
</evidence>
<dbReference type="PROSITE" id="PS50110">
    <property type="entry name" value="RESPONSE_REGULATORY"/>
    <property type="match status" value="1"/>
</dbReference>
<dbReference type="PANTHER" id="PTHR44591:SF19">
    <property type="entry name" value="TWO-COMPONENT RESPONSE REGULATOR-RELATED"/>
    <property type="match status" value="1"/>
</dbReference>
<evidence type="ECO:0000259" key="3">
    <source>
        <dbReference type="PROSITE" id="PS50110"/>
    </source>
</evidence>
<dbReference type="Gene3D" id="3.40.50.2300">
    <property type="match status" value="1"/>
</dbReference>
<reference evidence="4 5" key="1">
    <citation type="submission" date="2017-06" db="EMBL/GenBank/DDBJ databases">
        <authorList>
            <person name="Kim H.J."/>
            <person name="Triplett B.A."/>
        </authorList>
    </citation>
    <scope>NUCLEOTIDE SEQUENCE [LARGE SCALE GENOMIC DNA]</scope>
    <source>
        <strain evidence="4 5">DSM 19307</strain>
    </source>
</reference>
<dbReference type="PANTHER" id="PTHR44591">
    <property type="entry name" value="STRESS RESPONSE REGULATOR PROTEIN 1"/>
    <property type="match status" value="1"/>
</dbReference>
<dbReference type="AlphaFoldDB" id="A0A239MDB1"/>
<feature type="modified residue" description="4-aspartylphosphate" evidence="2">
    <location>
        <position position="55"/>
    </location>
</feature>
<proteinExistence type="predicted"/>
<keyword evidence="5" id="KW-1185">Reference proteome</keyword>